<evidence type="ECO:0000256" key="5">
    <source>
        <dbReference type="ARBA" id="ARBA00023136"/>
    </source>
</evidence>
<dbReference type="RefSeq" id="XP_022657527.1">
    <property type="nucleotide sequence ID" value="XM_022801792.1"/>
</dbReference>
<dbReference type="GO" id="GO:0016020">
    <property type="term" value="C:membrane"/>
    <property type="evidence" value="ECO:0007669"/>
    <property type="project" value="UniProtKB-SubCell"/>
</dbReference>
<dbReference type="Pfam" id="PF02466">
    <property type="entry name" value="Tim17"/>
    <property type="match status" value="1"/>
</dbReference>
<dbReference type="OMA" id="HRGPKAM"/>
<keyword evidence="3 8" id="KW-0812">Transmembrane</keyword>
<reference evidence="9" key="1">
    <citation type="submission" date="2021-01" db="UniProtKB">
        <authorList>
            <consortium name="EnsemblMetazoa"/>
        </authorList>
    </citation>
    <scope>IDENTIFICATION</scope>
</reference>
<evidence type="ECO:0000256" key="8">
    <source>
        <dbReference type="SAM" id="Phobius"/>
    </source>
</evidence>
<organism evidence="9 10">
    <name type="scientific">Varroa destructor</name>
    <name type="common">Honeybee mite</name>
    <dbReference type="NCBI Taxonomy" id="109461"/>
    <lineage>
        <taxon>Eukaryota</taxon>
        <taxon>Metazoa</taxon>
        <taxon>Ecdysozoa</taxon>
        <taxon>Arthropoda</taxon>
        <taxon>Chelicerata</taxon>
        <taxon>Arachnida</taxon>
        <taxon>Acari</taxon>
        <taxon>Parasitiformes</taxon>
        <taxon>Mesostigmata</taxon>
        <taxon>Gamasina</taxon>
        <taxon>Dermanyssoidea</taxon>
        <taxon>Varroidae</taxon>
        <taxon>Varroa</taxon>
    </lineage>
</organism>
<comment type="similarity">
    <text evidence="2">Belongs to the Tim17/Tim22/Tim23 family.</text>
</comment>
<evidence type="ECO:0000256" key="3">
    <source>
        <dbReference type="ARBA" id="ARBA00022692"/>
    </source>
</evidence>
<keyword evidence="4 8" id="KW-1133">Transmembrane helix</keyword>
<proteinExistence type="inferred from homology"/>
<sequence length="238" mass="27067">MTNFSKPHGVVSEIDHDIKLLKHKVPGLGRFDETGWSRLCQMYSWNHGRLSPELNIVVTTSSLSGLMGFLTGGLNYAKQARENFVRQNNHNKFFDGKDYQRKLLDQQFVQATRGGLKMAWRTSLFSGIYMLGVISGSVYREKFGIFEHVLAGGLTAAIYRSHLGLRGMWFGTILGMVFGTIGGTICFCATRILNVSLAEARYDYYKYYVNIWDEEARQELNRIAAKVLKEEREEATKV</sequence>
<evidence type="ECO:0000256" key="7">
    <source>
        <dbReference type="ARBA" id="ARBA00041344"/>
    </source>
</evidence>
<dbReference type="PANTHER" id="PTHR13002:SF1">
    <property type="entry name" value="COMPLEX I ASSEMBLY FACTOR TIMMDC1, MITOCHONDRIAL"/>
    <property type="match status" value="1"/>
</dbReference>
<dbReference type="OrthoDB" id="5826189at2759"/>
<accession>A0A7M7M8G5</accession>
<dbReference type="Proteomes" id="UP000594260">
    <property type="component" value="Unplaced"/>
</dbReference>
<evidence type="ECO:0000256" key="1">
    <source>
        <dbReference type="ARBA" id="ARBA00004141"/>
    </source>
</evidence>
<dbReference type="InParanoid" id="A0A7M7M8G5"/>
<keyword evidence="5 8" id="KW-0472">Membrane</keyword>
<evidence type="ECO:0000256" key="2">
    <source>
        <dbReference type="ARBA" id="ARBA00008444"/>
    </source>
</evidence>
<dbReference type="GO" id="GO:0005739">
    <property type="term" value="C:mitochondrion"/>
    <property type="evidence" value="ECO:0007669"/>
    <property type="project" value="TreeGrafter"/>
</dbReference>
<dbReference type="PANTHER" id="PTHR13002">
    <property type="entry name" value="C3ORF1 PROTEIN-RELATED"/>
    <property type="match status" value="1"/>
</dbReference>
<dbReference type="EnsemblMetazoa" id="XM_022801792">
    <property type="protein sequence ID" value="XP_022657527"/>
    <property type="gene ID" value="LOC111248812"/>
</dbReference>
<feature type="transmembrane region" description="Helical" evidence="8">
    <location>
        <begin position="169"/>
        <end position="193"/>
    </location>
</feature>
<evidence type="ECO:0000256" key="4">
    <source>
        <dbReference type="ARBA" id="ARBA00022989"/>
    </source>
</evidence>
<keyword evidence="10" id="KW-1185">Reference proteome</keyword>
<feature type="transmembrane region" description="Helical" evidence="8">
    <location>
        <begin position="54"/>
        <end position="77"/>
    </location>
</feature>
<evidence type="ECO:0000256" key="6">
    <source>
        <dbReference type="ARBA" id="ARBA00040778"/>
    </source>
</evidence>
<dbReference type="InterPro" id="IPR055299">
    <property type="entry name" value="TIMMDC1"/>
</dbReference>
<protein>
    <recommendedName>
        <fullName evidence="6">Complex I assembly factor TIMMDC1, mitochondrial</fullName>
    </recommendedName>
    <alternativeName>
        <fullName evidence="7">Translocase of inner mitochondrial membrane domain-containing protein 1</fullName>
    </alternativeName>
</protein>
<evidence type="ECO:0000313" key="10">
    <source>
        <dbReference type="Proteomes" id="UP000594260"/>
    </source>
</evidence>
<evidence type="ECO:0000313" key="9">
    <source>
        <dbReference type="EnsemblMetazoa" id="XP_022657527"/>
    </source>
</evidence>
<dbReference type="AlphaFoldDB" id="A0A7M7M8G5"/>
<comment type="subcellular location">
    <subcellularLocation>
        <location evidence="1">Membrane</location>
        <topology evidence="1">Multi-pass membrane protein</topology>
    </subcellularLocation>
</comment>
<dbReference type="KEGG" id="vde:111248812"/>
<dbReference type="GO" id="GO:0032981">
    <property type="term" value="P:mitochondrial respiratory chain complex I assembly"/>
    <property type="evidence" value="ECO:0007669"/>
    <property type="project" value="InterPro"/>
</dbReference>
<feature type="transmembrane region" description="Helical" evidence="8">
    <location>
        <begin position="118"/>
        <end position="139"/>
    </location>
</feature>
<dbReference type="FunCoup" id="A0A7M7M8G5">
    <property type="interactions" value="669"/>
</dbReference>
<dbReference type="GeneID" id="111248812"/>
<dbReference type="CTD" id="41720"/>
<name>A0A7M7M8G5_VARDE</name>